<sequence>MSRASDRPFGWVAALAVASGAAVLVPSLAVLAISLLAVAAVVF</sequence>
<evidence type="ECO:0000313" key="2">
    <source>
        <dbReference type="EMBL" id="MBB3705714.1"/>
    </source>
</evidence>
<feature type="transmembrane region" description="Helical" evidence="1">
    <location>
        <begin position="12"/>
        <end position="42"/>
    </location>
</feature>
<keyword evidence="1" id="KW-0472">Membrane</keyword>
<evidence type="ECO:0000256" key="1">
    <source>
        <dbReference type="SAM" id="Phobius"/>
    </source>
</evidence>
<dbReference type="Proteomes" id="UP000577697">
    <property type="component" value="Unassembled WGS sequence"/>
</dbReference>
<name>A0ABR6H5D5_AMIAI</name>
<reference evidence="2 3" key="1">
    <citation type="submission" date="2020-08" db="EMBL/GenBank/DDBJ databases">
        <title>Genomic Encyclopedia of Type Strains, Phase IV (KMG-IV): sequencing the most valuable type-strain genomes for metagenomic binning, comparative biology and taxonomic classification.</title>
        <authorList>
            <person name="Goeker M."/>
        </authorList>
    </citation>
    <scope>NUCLEOTIDE SEQUENCE [LARGE SCALE GENOMIC DNA]</scope>
    <source>
        <strain evidence="2 3">DSM 10368</strain>
    </source>
</reference>
<accession>A0ABR6H5D5</accession>
<dbReference type="EMBL" id="JACICB010000006">
    <property type="protein sequence ID" value="MBB3705714.1"/>
    <property type="molecule type" value="Genomic_DNA"/>
</dbReference>
<comment type="caution">
    <text evidence="2">The sequence shown here is derived from an EMBL/GenBank/DDBJ whole genome shotgun (WGS) entry which is preliminary data.</text>
</comment>
<organism evidence="2 3">
    <name type="scientific">Aminobacter aminovorans</name>
    <name type="common">Chelatobacter heintzii</name>
    <dbReference type="NCBI Taxonomy" id="83263"/>
    <lineage>
        <taxon>Bacteria</taxon>
        <taxon>Pseudomonadati</taxon>
        <taxon>Pseudomonadota</taxon>
        <taxon>Alphaproteobacteria</taxon>
        <taxon>Hyphomicrobiales</taxon>
        <taxon>Phyllobacteriaceae</taxon>
        <taxon>Aminobacter</taxon>
    </lineage>
</organism>
<evidence type="ECO:0000313" key="3">
    <source>
        <dbReference type="Proteomes" id="UP000577697"/>
    </source>
</evidence>
<keyword evidence="3" id="KW-1185">Reference proteome</keyword>
<protein>
    <submittedName>
        <fullName evidence="2">Uncharacterized protein</fullName>
    </submittedName>
</protein>
<gene>
    <name evidence="2" type="ORF">FHS67_002029</name>
</gene>
<proteinExistence type="predicted"/>
<keyword evidence="1" id="KW-1133">Transmembrane helix</keyword>
<keyword evidence="1" id="KW-0812">Transmembrane</keyword>